<evidence type="ECO:0000313" key="2">
    <source>
        <dbReference type="Proteomes" id="UP000507470"/>
    </source>
</evidence>
<name>A0A6J8B2N7_MYTCO</name>
<proteinExistence type="predicted"/>
<evidence type="ECO:0000313" key="1">
    <source>
        <dbReference type="EMBL" id="CAC5377773.1"/>
    </source>
</evidence>
<sequence>MEGKCVSEFTFKRKYQARFFVAADSIYEDKSAIFAYELSSQPSSMFESSGFMRSASKSTLADAIWNLGDCSTEYTDIVYSYVVDDGSLIHKIPWKSGLTFGEICKRYIDSVKCYGTHSIVVVFDGYVSGPDTKDAMHLKRTKEIFGTKVTFTETTPFRSKKELFLANNENKQTFRNMHSNGIEKSMLQQMQTF</sequence>
<gene>
    <name evidence="1" type="ORF">MCOR_14047</name>
</gene>
<accession>A0A6J8B2N7</accession>
<dbReference type="Proteomes" id="UP000507470">
    <property type="component" value="Unassembled WGS sequence"/>
</dbReference>
<reference evidence="1 2" key="1">
    <citation type="submission" date="2020-06" db="EMBL/GenBank/DDBJ databases">
        <authorList>
            <person name="Li R."/>
            <person name="Bekaert M."/>
        </authorList>
    </citation>
    <scope>NUCLEOTIDE SEQUENCE [LARGE SCALE GENOMIC DNA]</scope>
    <source>
        <strain evidence="2">wild</strain>
    </source>
</reference>
<keyword evidence="2" id="KW-1185">Reference proteome</keyword>
<organism evidence="1 2">
    <name type="scientific">Mytilus coruscus</name>
    <name type="common">Sea mussel</name>
    <dbReference type="NCBI Taxonomy" id="42192"/>
    <lineage>
        <taxon>Eukaryota</taxon>
        <taxon>Metazoa</taxon>
        <taxon>Spiralia</taxon>
        <taxon>Lophotrochozoa</taxon>
        <taxon>Mollusca</taxon>
        <taxon>Bivalvia</taxon>
        <taxon>Autobranchia</taxon>
        <taxon>Pteriomorphia</taxon>
        <taxon>Mytilida</taxon>
        <taxon>Mytiloidea</taxon>
        <taxon>Mytilidae</taxon>
        <taxon>Mytilinae</taxon>
        <taxon>Mytilus</taxon>
    </lineage>
</organism>
<dbReference type="EMBL" id="CACVKT020002384">
    <property type="protein sequence ID" value="CAC5377773.1"/>
    <property type="molecule type" value="Genomic_DNA"/>
</dbReference>
<protein>
    <submittedName>
        <fullName evidence="1">Uncharacterized protein</fullName>
    </submittedName>
</protein>
<dbReference type="OrthoDB" id="6105495at2759"/>
<dbReference type="AlphaFoldDB" id="A0A6J8B2N7"/>